<comment type="caution">
    <text evidence="6">The sequence shown here is derived from an EMBL/GenBank/DDBJ whole genome shotgun (WGS) entry which is preliminary data.</text>
</comment>
<keyword evidence="3" id="KW-0119">Carbohydrate metabolism</keyword>
<evidence type="ECO:0000256" key="4">
    <source>
        <dbReference type="RuleBase" id="RU361161"/>
    </source>
</evidence>
<dbReference type="InterPro" id="IPR002772">
    <property type="entry name" value="Glyco_hydro_3_C"/>
</dbReference>
<organism evidence="6 7">
    <name type="scientific">Lentilactobacillus fungorum</name>
    <dbReference type="NCBI Taxonomy" id="2201250"/>
    <lineage>
        <taxon>Bacteria</taxon>
        <taxon>Bacillati</taxon>
        <taxon>Bacillota</taxon>
        <taxon>Bacilli</taxon>
        <taxon>Lactobacillales</taxon>
        <taxon>Lactobacillaceae</taxon>
        <taxon>Lentilactobacillus</taxon>
    </lineage>
</organism>
<dbReference type="PRINTS" id="PR00133">
    <property type="entry name" value="GLHYDRLASE3"/>
</dbReference>
<dbReference type="InterPro" id="IPR019800">
    <property type="entry name" value="Glyco_hydro_3_AS"/>
</dbReference>
<dbReference type="InterPro" id="IPR013783">
    <property type="entry name" value="Ig-like_fold"/>
</dbReference>
<dbReference type="InterPro" id="IPR036881">
    <property type="entry name" value="Glyco_hydro_3_C_sf"/>
</dbReference>
<dbReference type="InterPro" id="IPR026891">
    <property type="entry name" value="Fn3-like"/>
</dbReference>
<evidence type="ECO:0000256" key="3">
    <source>
        <dbReference type="ARBA" id="ARBA00023277"/>
    </source>
</evidence>
<keyword evidence="4" id="KW-0326">Glycosidase</keyword>
<dbReference type="Pfam" id="PF01915">
    <property type="entry name" value="Glyco_hydro_3_C"/>
    <property type="match status" value="1"/>
</dbReference>
<dbReference type="PROSITE" id="PS00775">
    <property type="entry name" value="GLYCOSYL_HYDROL_F3"/>
    <property type="match status" value="1"/>
</dbReference>
<evidence type="ECO:0000256" key="2">
    <source>
        <dbReference type="ARBA" id="ARBA00022801"/>
    </source>
</evidence>
<dbReference type="InterPro" id="IPR050288">
    <property type="entry name" value="Cellulose_deg_GH3"/>
</dbReference>
<accession>A0ABQ3W6L0</accession>
<dbReference type="SUPFAM" id="SSF52279">
    <property type="entry name" value="Beta-D-glucan exohydrolase, C-terminal domain"/>
    <property type="match status" value="1"/>
</dbReference>
<dbReference type="InterPro" id="IPR017853">
    <property type="entry name" value="GH"/>
</dbReference>
<dbReference type="InterPro" id="IPR001764">
    <property type="entry name" value="Glyco_hydro_3_N"/>
</dbReference>
<sequence length="742" mass="82106">MMTNNISEIVNQLTLKEKAGLVSGKLYWFTEAIKRLGISQVMMTDGPSGLRKQADSSDALGLNNSVEAISFPTAALTASSFDRRLLSNLGKHLGIAAKANDVGVVLGPGVNIKRSPLAGRNFEYFSEDPLVAGELGTAYVKGVQSQGIGVSVKHFAANNRENQRFTVSSEIDERTLREIYLAAFERIVKKASPATLMCSYNAINGTLNSQNKRLLTDILRNEWGFDGLVMSDWGAVADHVAALKAGLDLEMPGKGQESIDEIVEAVQNGRLSESELNITCRRILSLVNRYSELNDDGKISYQKSEQHHFAREAAEESMVLLKNQDDILPLSSQEKLAIIGELAVKPRYQGGGSSHVNAFQITTPWEIGKKLYPEASYAQGYSLDNSEFSDKLIDQAVEAAKAANKVIIFAGVPESAESEGFDKTTIELPAAQNKLIRAITQINSNVVVVLQNGSAVTTPWISQVRAVLETYLAGEAVGEATWDVLTGEVNPSGKLAETFPMRIQDTPTYGTFNANLLYENYREGIYVGYRYYDFKEIPVQFPFGFGLSYTTFSYQNLKVEQLPNQRVAISLDVRNTGKRVGKEIVQLYVANHASQIEKPAKELREFAKIQLAPGESKRIRMTLSRRDFSWYNEQTHAWQMDNGVYEVLIGKSSQNIELSQLLTLQWNKLVKEKISGNTYFSDIIKRQDLTSSLKESGLDKLINSLENSNSNAQLLENIPLRSAVMLGATTAQVNKFIRMANN</sequence>
<gene>
    <name evidence="6" type="ORF">YK48G_23590</name>
</gene>
<proteinExistence type="inferred from homology"/>
<dbReference type="EMBL" id="BNJR01000017">
    <property type="protein sequence ID" value="GHP14934.1"/>
    <property type="molecule type" value="Genomic_DNA"/>
</dbReference>
<dbReference type="Pfam" id="PF14310">
    <property type="entry name" value="Fn3-like"/>
    <property type="match status" value="1"/>
</dbReference>
<keyword evidence="7" id="KW-1185">Reference proteome</keyword>
<evidence type="ECO:0000259" key="5">
    <source>
        <dbReference type="SMART" id="SM01217"/>
    </source>
</evidence>
<evidence type="ECO:0000313" key="6">
    <source>
        <dbReference type="EMBL" id="GHP14934.1"/>
    </source>
</evidence>
<dbReference type="SUPFAM" id="SSF51445">
    <property type="entry name" value="(Trans)glycosidases"/>
    <property type="match status" value="1"/>
</dbReference>
<dbReference type="RefSeq" id="WP_232365369.1">
    <property type="nucleotide sequence ID" value="NZ_BNJR01000017.1"/>
</dbReference>
<dbReference type="PANTHER" id="PTHR42715:SF10">
    <property type="entry name" value="BETA-GLUCOSIDASE"/>
    <property type="match status" value="1"/>
</dbReference>
<feature type="domain" description="Fibronectin type III-like" evidence="5">
    <location>
        <begin position="583"/>
        <end position="653"/>
    </location>
</feature>
<dbReference type="InterPro" id="IPR036962">
    <property type="entry name" value="Glyco_hydro_3_N_sf"/>
</dbReference>
<keyword evidence="2 4" id="KW-0378">Hydrolase</keyword>
<dbReference type="Pfam" id="PF00933">
    <property type="entry name" value="Glyco_hydro_3"/>
    <property type="match status" value="1"/>
</dbReference>
<comment type="similarity">
    <text evidence="1 4">Belongs to the glycosyl hydrolase 3 family.</text>
</comment>
<reference evidence="6 7" key="1">
    <citation type="journal article" date="2021" name="Int. J. Syst. Evol. Microbiol.">
        <title>Lentilactobacillus fungorum sp. nov., isolated from spent mushroom substrates.</title>
        <authorList>
            <person name="Tohno M."/>
            <person name="Tanizawa Y."/>
            <person name="Kojima Y."/>
            <person name="Sakamoto M."/>
            <person name="Ohkuma M."/>
            <person name="Kobayashi H."/>
        </authorList>
    </citation>
    <scope>NUCLEOTIDE SEQUENCE [LARGE SCALE GENOMIC DNA]</scope>
    <source>
        <strain evidence="6 7">YK48G</strain>
    </source>
</reference>
<dbReference type="Gene3D" id="2.60.40.10">
    <property type="entry name" value="Immunoglobulins"/>
    <property type="match status" value="1"/>
</dbReference>
<protein>
    <submittedName>
        <fullName evidence="6">Glycosyl hydrolase</fullName>
    </submittedName>
</protein>
<name>A0ABQ3W6L0_9LACO</name>
<dbReference type="GO" id="GO:0016787">
    <property type="term" value="F:hydrolase activity"/>
    <property type="evidence" value="ECO:0007669"/>
    <property type="project" value="UniProtKB-KW"/>
</dbReference>
<dbReference type="Gene3D" id="3.40.50.1700">
    <property type="entry name" value="Glycoside hydrolase family 3 C-terminal domain"/>
    <property type="match status" value="1"/>
</dbReference>
<dbReference type="PANTHER" id="PTHR42715">
    <property type="entry name" value="BETA-GLUCOSIDASE"/>
    <property type="match status" value="1"/>
</dbReference>
<dbReference type="Gene3D" id="3.20.20.300">
    <property type="entry name" value="Glycoside hydrolase, family 3, N-terminal domain"/>
    <property type="match status" value="1"/>
</dbReference>
<evidence type="ECO:0000256" key="1">
    <source>
        <dbReference type="ARBA" id="ARBA00005336"/>
    </source>
</evidence>
<evidence type="ECO:0000313" key="7">
    <source>
        <dbReference type="Proteomes" id="UP000604765"/>
    </source>
</evidence>
<dbReference type="Proteomes" id="UP000604765">
    <property type="component" value="Unassembled WGS sequence"/>
</dbReference>
<dbReference type="SMART" id="SM01217">
    <property type="entry name" value="Fn3_like"/>
    <property type="match status" value="1"/>
</dbReference>